<comment type="caution">
    <text evidence="2">The sequence shown here is derived from an EMBL/GenBank/DDBJ whole genome shotgun (WGS) entry which is preliminary data.</text>
</comment>
<protein>
    <recommendedName>
        <fullName evidence="1">Anti-sigma factor NepR domain-containing protein</fullName>
    </recommendedName>
</protein>
<dbReference type="RefSeq" id="WP_316778094.1">
    <property type="nucleotide sequence ID" value="NZ_JASMWN010000012.1"/>
</dbReference>
<feature type="domain" description="Anti-sigma factor NepR" evidence="1">
    <location>
        <begin position="14"/>
        <end position="46"/>
    </location>
</feature>
<evidence type="ECO:0000313" key="2">
    <source>
        <dbReference type="EMBL" id="MDU9005195.1"/>
    </source>
</evidence>
<dbReference type="Pfam" id="PF18557">
    <property type="entry name" value="NepR"/>
    <property type="match status" value="1"/>
</dbReference>
<sequence>MDTDNNEEKPQSALIKDHLRRSFQDKAIEELPSELMSLIDELRKQDSQDGK</sequence>
<accession>A0ABU3VGA3</accession>
<evidence type="ECO:0000259" key="1">
    <source>
        <dbReference type="Pfam" id="PF18557"/>
    </source>
</evidence>
<organism evidence="2 3">
    <name type="scientific">Sedimentitalea todarodis</name>
    <dbReference type="NCBI Taxonomy" id="1631240"/>
    <lineage>
        <taxon>Bacteria</taxon>
        <taxon>Pseudomonadati</taxon>
        <taxon>Pseudomonadota</taxon>
        <taxon>Alphaproteobacteria</taxon>
        <taxon>Rhodobacterales</taxon>
        <taxon>Paracoccaceae</taxon>
        <taxon>Sedimentitalea</taxon>
    </lineage>
</organism>
<name>A0ABU3VGA3_9RHOB</name>
<reference evidence="3" key="1">
    <citation type="submission" date="2023-05" db="EMBL/GenBank/DDBJ databases">
        <title>Sedimentitalea sp. nov. JM2-8.</title>
        <authorList>
            <person name="Huang J."/>
        </authorList>
    </citation>
    <scope>NUCLEOTIDE SEQUENCE [LARGE SCALE GENOMIC DNA]</scope>
    <source>
        <strain evidence="3">KHS03</strain>
    </source>
</reference>
<dbReference type="Proteomes" id="UP001255416">
    <property type="component" value="Unassembled WGS sequence"/>
</dbReference>
<dbReference type="EMBL" id="JASMWN010000012">
    <property type="protein sequence ID" value="MDU9005195.1"/>
    <property type="molecule type" value="Genomic_DNA"/>
</dbReference>
<dbReference type="InterPro" id="IPR041649">
    <property type="entry name" value="NepR"/>
</dbReference>
<gene>
    <name evidence="2" type="ORF">QO231_15215</name>
</gene>
<proteinExistence type="predicted"/>
<evidence type="ECO:0000313" key="3">
    <source>
        <dbReference type="Proteomes" id="UP001255416"/>
    </source>
</evidence>
<keyword evidence="3" id="KW-1185">Reference proteome</keyword>